<feature type="transmembrane region" description="Helical" evidence="1">
    <location>
        <begin position="12"/>
        <end position="32"/>
    </location>
</feature>
<keyword evidence="1" id="KW-1133">Transmembrane helix</keyword>
<feature type="transmembrane region" description="Helical" evidence="1">
    <location>
        <begin position="614"/>
        <end position="635"/>
    </location>
</feature>
<feature type="transmembrane region" description="Helical" evidence="1">
    <location>
        <begin position="655"/>
        <end position="676"/>
    </location>
</feature>
<dbReference type="Proteomes" id="UP000823046">
    <property type="component" value="Unassembled WGS sequence"/>
</dbReference>
<reference evidence="2 3" key="1">
    <citation type="journal article" date="2020" name="bioRxiv">
        <title>Metabolic contributions of an alphaproteobacterial endosymbiont in the apicomplexan Cardiosporidium cionae.</title>
        <authorList>
            <person name="Hunter E.S."/>
            <person name="Paight C.J."/>
            <person name="Lane C.E."/>
        </authorList>
    </citation>
    <scope>NUCLEOTIDE SEQUENCE [LARGE SCALE GENOMIC DNA]</scope>
    <source>
        <strain evidence="2">ESH_2018</strain>
    </source>
</reference>
<evidence type="ECO:0000256" key="1">
    <source>
        <dbReference type="SAM" id="Phobius"/>
    </source>
</evidence>
<feature type="transmembrane region" description="Helical" evidence="1">
    <location>
        <begin position="459"/>
        <end position="478"/>
    </location>
</feature>
<comment type="caution">
    <text evidence="2">The sequence shown here is derived from an EMBL/GenBank/DDBJ whole genome shotgun (WGS) entry which is preliminary data.</text>
</comment>
<organism evidence="2 3">
    <name type="scientific">Cardiosporidium cionae</name>
    <dbReference type="NCBI Taxonomy" id="476202"/>
    <lineage>
        <taxon>Eukaryota</taxon>
        <taxon>Sar</taxon>
        <taxon>Alveolata</taxon>
        <taxon>Apicomplexa</taxon>
        <taxon>Aconoidasida</taxon>
        <taxon>Nephromycida</taxon>
        <taxon>Cardiosporidium</taxon>
    </lineage>
</organism>
<sequence>MKSTHSYRVRNPSLWLLFICLNLPLLINLGTFRPYSPLNTSTLGNRRMPLIPVDTSITKNVPWQCCTGSTDEPTPMEHTLAVYGISPIFGYGENLSPPSTGEVPVSSLDFHAFDTFLWVIFFRHTSFQNIRTEWVPSSPILQEFLTLFRSPLSSAPRLFSIPPWFSTFTFSPSCFASALLHKFSYQNNQHPSEAYGLLAVPSLITTSAPMETSSLMFAVRKGGMVTIKITIQNGIYKNFLPLDFPPNNNALSTEQLSVEEENISTTRSENLIQGVESAPPIHTTNPSFISDPPKPSLFRLLLGHPYVENSNLYFWNEMIYSFIFLMKGASIKEYRNDFENRISLAHFKAMLPSDTFTQAQSSENDLHFVCKKCQRTVGRVGVHKPAASKVLNSYFAAYKRFPITSLNMGVAFNVSSFSSLTVLLVNPDKLPLRVHGSVNIMNAGHDALSYEQQALPTTFLLLFGLYVIGTFYMGILVLQYKEKRTTLHIMSLFNIVLCCTVLAGSWYAPQIGKKVQEVVFIFLLLLAALGFKIIRRSLTNVEIRLLTLFFSGLFFLNVFVVFLPRLETFRAIVLWVIILVAFIVLTVTLHSLRSSIQESGLSIYTGLLYTKYEATARLIPILVWVFLRSYVLWFYKLSLLPLIFKGESYISWDEWVFVMVENIADFILYMLVFYILKPALPMRIFKEHVLRNNEEGMDEDDIPFFVEEH</sequence>
<protein>
    <submittedName>
        <fullName evidence="2">Uncharacterized protein</fullName>
    </submittedName>
</protein>
<dbReference type="EMBL" id="JADAQX010000093">
    <property type="protein sequence ID" value="KAF8822058.1"/>
    <property type="molecule type" value="Genomic_DNA"/>
</dbReference>
<proteinExistence type="predicted"/>
<accession>A0ABQ7JDI1</accession>
<keyword evidence="3" id="KW-1185">Reference proteome</keyword>
<feature type="transmembrane region" description="Helical" evidence="1">
    <location>
        <begin position="490"/>
        <end position="509"/>
    </location>
</feature>
<feature type="transmembrane region" description="Helical" evidence="1">
    <location>
        <begin position="572"/>
        <end position="593"/>
    </location>
</feature>
<keyword evidence="1" id="KW-0472">Membrane</keyword>
<evidence type="ECO:0000313" key="2">
    <source>
        <dbReference type="EMBL" id="KAF8822058.1"/>
    </source>
</evidence>
<gene>
    <name evidence="2" type="ORF">IE077_001159</name>
</gene>
<feature type="transmembrane region" description="Helical" evidence="1">
    <location>
        <begin position="515"/>
        <end position="534"/>
    </location>
</feature>
<feature type="transmembrane region" description="Helical" evidence="1">
    <location>
        <begin position="546"/>
        <end position="566"/>
    </location>
</feature>
<name>A0ABQ7JDI1_9APIC</name>
<evidence type="ECO:0000313" key="3">
    <source>
        <dbReference type="Proteomes" id="UP000823046"/>
    </source>
</evidence>
<keyword evidence="1" id="KW-0812">Transmembrane</keyword>